<evidence type="ECO:0000313" key="3">
    <source>
        <dbReference type="Proteomes" id="UP000274922"/>
    </source>
</evidence>
<name>A0A4P9XAK1_9FUNG</name>
<feature type="region of interest" description="Disordered" evidence="1">
    <location>
        <begin position="729"/>
        <end position="753"/>
    </location>
</feature>
<accession>A0A4P9XAK1</accession>
<feature type="region of interest" description="Disordered" evidence="1">
    <location>
        <begin position="344"/>
        <end position="367"/>
    </location>
</feature>
<reference evidence="3" key="1">
    <citation type="journal article" date="2018" name="Nat. Microbiol.">
        <title>Leveraging single-cell genomics to expand the fungal tree of life.</title>
        <authorList>
            <person name="Ahrendt S.R."/>
            <person name="Quandt C.A."/>
            <person name="Ciobanu D."/>
            <person name="Clum A."/>
            <person name="Salamov A."/>
            <person name="Andreopoulos B."/>
            <person name="Cheng J.F."/>
            <person name="Woyke T."/>
            <person name="Pelin A."/>
            <person name="Henrissat B."/>
            <person name="Reynolds N.K."/>
            <person name="Benny G.L."/>
            <person name="Smith M.E."/>
            <person name="James T.Y."/>
            <person name="Grigoriev I.V."/>
        </authorList>
    </citation>
    <scope>NUCLEOTIDE SEQUENCE [LARGE SCALE GENOMIC DNA]</scope>
    <source>
        <strain evidence="3">ATCC 52028</strain>
    </source>
</reference>
<feature type="compositionally biased region" description="Polar residues" evidence="1">
    <location>
        <begin position="85"/>
        <end position="96"/>
    </location>
</feature>
<sequence>MASAWMTRVEQPHPSTKPSLLDVLPAAPLPVIRPPEDGAETDEHEQKQESLKTPDLSLGSAPSTPSSPVRFRAISKWTASMRRLSSQARKTLSWTTPLEGRPGAADASPMRDAPRRDSRAAAQTGPPSLESVWTPSSSFLPPVPVPVQPRLDVTSLEVSCGDSAPPAPPLSHGSRASLMAEYPTSAGADVLVPSASYRARPVTPSSHSPPLMFPSSHSPSLLPPSPVPQLSHVRDGDRILSHAKAPQAVDTRERSTADPHEGKHPRPLHVASHPARRSVSFASSQQIGLAAAPASPGLEERPRRGLIVASRPFPIPPLERRSDRRVARDTAADVPVPTVETAEDGVGYRQSLSQGQNPNQTVSPEAAASAIDQVQKRMLRSFQPASTPHRVRPLSSFAAPAKDPHEARERPAHQWPDTGVSELAKAAFYTHVARRRPEVIQYIACTMPSPRDWLAAFLVWCDGDGDRAAQAAGKWYHVRRDQLGLSGRSLAGIGVYRSGGGAMPTDICALSSGFVHLFRLDDPSMAAPDRRHSLAALPPTSKPRDPSRLVMLVDLRRVQMHVTPAVEWVRGLFIALERTAWIASDRCPQRVGRLTLVVQTPPTAAGDPSAVGHACWGSDPERIIPYALAMLTGGIPLHLQAIHLVVGTADADPPSSLPSVTGSLPGGGEPCAPLGAWLSHAREQVAPDVWSRLHVHHRAATLVPDVFYELPTHLGGSLRFTCQLWASPDMDPDPGQAGRGPYQSLSPGDQALF</sequence>
<evidence type="ECO:0000256" key="1">
    <source>
        <dbReference type="SAM" id="MobiDB-lite"/>
    </source>
</evidence>
<gene>
    <name evidence="2" type="ORF">CXG81DRAFT_17916</name>
</gene>
<dbReference type="AlphaFoldDB" id="A0A4P9XAK1"/>
<feature type="region of interest" description="Disordered" evidence="1">
    <location>
        <begin position="85"/>
        <end position="136"/>
    </location>
</feature>
<protein>
    <submittedName>
        <fullName evidence="2">Uncharacterized protein</fullName>
    </submittedName>
</protein>
<feature type="compositionally biased region" description="Basic and acidic residues" evidence="1">
    <location>
        <begin position="250"/>
        <end position="264"/>
    </location>
</feature>
<dbReference type="Proteomes" id="UP000274922">
    <property type="component" value="Unassembled WGS sequence"/>
</dbReference>
<proteinExistence type="predicted"/>
<dbReference type="EMBL" id="ML014144">
    <property type="protein sequence ID" value="RKP02388.1"/>
    <property type="molecule type" value="Genomic_DNA"/>
</dbReference>
<feature type="compositionally biased region" description="Low complexity" evidence="1">
    <location>
        <begin position="204"/>
        <end position="220"/>
    </location>
</feature>
<feature type="region of interest" description="Disordered" evidence="1">
    <location>
        <begin position="1"/>
        <end position="70"/>
    </location>
</feature>
<keyword evidence="3" id="KW-1185">Reference proteome</keyword>
<feature type="compositionally biased region" description="Polar residues" evidence="1">
    <location>
        <begin position="350"/>
        <end position="363"/>
    </location>
</feature>
<evidence type="ECO:0000313" key="2">
    <source>
        <dbReference type="EMBL" id="RKP02388.1"/>
    </source>
</evidence>
<feature type="region of interest" description="Disordered" evidence="1">
    <location>
        <begin position="199"/>
        <end position="284"/>
    </location>
</feature>
<organism evidence="2 3">
    <name type="scientific">Caulochytrium protostelioides</name>
    <dbReference type="NCBI Taxonomy" id="1555241"/>
    <lineage>
        <taxon>Eukaryota</taxon>
        <taxon>Fungi</taxon>
        <taxon>Fungi incertae sedis</taxon>
        <taxon>Chytridiomycota</taxon>
        <taxon>Chytridiomycota incertae sedis</taxon>
        <taxon>Chytridiomycetes</taxon>
        <taxon>Caulochytriales</taxon>
        <taxon>Caulochytriaceae</taxon>
        <taxon>Caulochytrium</taxon>
    </lineage>
</organism>